<accession>A0ABR1IQZ0</accession>
<evidence type="ECO:0000313" key="3">
    <source>
        <dbReference type="Proteomes" id="UP001498398"/>
    </source>
</evidence>
<proteinExistence type="predicted"/>
<gene>
    <name evidence="2" type="ORF">VKT23_017979</name>
</gene>
<keyword evidence="3" id="KW-1185">Reference proteome</keyword>
<feature type="region of interest" description="Disordered" evidence="1">
    <location>
        <begin position="1"/>
        <end position="49"/>
    </location>
</feature>
<reference evidence="2 3" key="1">
    <citation type="submission" date="2024-01" db="EMBL/GenBank/DDBJ databases">
        <title>A draft genome for the cacao thread blight pathogen Marasmiellus scandens.</title>
        <authorList>
            <person name="Baruah I.K."/>
            <person name="Leung J."/>
            <person name="Bukari Y."/>
            <person name="Amoako-Attah I."/>
            <person name="Meinhardt L.W."/>
            <person name="Bailey B.A."/>
            <person name="Cohen S.P."/>
        </authorList>
    </citation>
    <scope>NUCLEOTIDE SEQUENCE [LARGE SCALE GENOMIC DNA]</scope>
    <source>
        <strain evidence="2 3">GH-19</strain>
    </source>
</reference>
<evidence type="ECO:0000256" key="1">
    <source>
        <dbReference type="SAM" id="MobiDB-lite"/>
    </source>
</evidence>
<name>A0ABR1IQZ0_9AGAR</name>
<dbReference type="EMBL" id="JBANRG010000078">
    <property type="protein sequence ID" value="KAK7438646.1"/>
    <property type="molecule type" value="Genomic_DNA"/>
</dbReference>
<organism evidence="2 3">
    <name type="scientific">Marasmiellus scandens</name>
    <dbReference type="NCBI Taxonomy" id="2682957"/>
    <lineage>
        <taxon>Eukaryota</taxon>
        <taxon>Fungi</taxon>
        <taxon>Dikarya</taxon>
        <taxon>Basidiomycota</taxon>
        <taxon>Agaricomycotina</taxon>
        <taxon>Agaricomycetes</taxon>
        <taxon>Agaricomycetidae</taxon>
        <taxon>Agaricales</taxon>
        <taxon>Marasmiineae</taxon>
        <taxon>Omphalotaceae</taxon>
        <taxon>Marasmiellus</taxon>
    </lineage>
</organism>
<dbReference type="Proteomes" id="UP001498398">
    <property type="component" value="Unassembled WGS sequence"/>
</dbReference>
<protein>
    <submittedName>
        <fullName evidence="2">Uncharacterized protein</fullName>
    </submittedName>
</protein>
<sequence>MVSVDRLYKGGHFGCPTERQDNDGGASSYPEDPLHLGSLAMNPSATRSPMRECYSHTKLPSLPNKSNNLRVITEKHTTFLKAVLTASLV</sequence>
<evidence type="ECO:0000313" key="2">
    <source>
        <dbReference type="EMBL" id="KAK7438646.1"/>
    </source>
</evidence>
<comment type="caution">
    <text evidence="2">The sequence shown here is derived from an EMBL/GenBank/DDBJ whole genome shotgun (WGS) entry which is preliminary data.</text>
</comment>